<name>A0A6A4HCT0_9AGAR</name>
<gene>
    <name evidence="1" type="ORF">BT96DRAFT_958296</name>
</gene>
<accession>A0A6A4HCT0</accession>
<organism evidence="1 2">
    <name type="scientific">Gymnopus androsaceus JB14</name>
    <dbReference type="NCBI Taxonomy" id="1447944"/>
    <lineage>
        <taxon>Eukaryota</taxon>
        <taxon>Fungi</taxon>
        <taxon>Dikarya</taxon>
        <taxon>Basidiomycota</taxon>
        <taxon>Agaricomycotina</taxon>
        <taxon>Agaricomycetes</taxon>
        <taxon>Agaricomycetidae</taxon>
        <taxon>Agaricales</taxon>
        <taxon>Marasmiineae</taxon>
        <taxon>Omphalotaceae</taxon>
        <taxon>Gymnopus</taxon>
    </lineage>
</organism>
<protein>
    <submittedName>
        <fullName evidence="1">Uncharacterized protein</fullName>
    </submittedName>
</protein>
<evidence type="ECO:0000313" key="1">
    <source>
        <dbReference type="EMBL" id="KAE9396139.1"/>
    </source>
</evidence>
<dbReference type="OrthoDB" id="59699at2759"/>
<dbReference type="AlphaFoldDB" id="A0A6A4HCT0"/>
<evidence type="ECO:0000313" key="2">
    <source>
        <dbReference type="Proteomes" id="UP000799118"/>
    </source>
</evidence>
<proteinExistence type="predicted"/>
<dbReference type="EMBL" id="ML769519">
    <property type="protein sequence ID" value="KAE9396139.1"/>
    <property type="molecule type" value="Genomic_DNA"/>
</dbReference>
<sequence length="362" mass="42076">MPCLSCFNHRTTKRWEDDNLEENGRNRNWRRATNTRHKWGLGRILLIICQRGMSMIDYEITFPSNPSFVFHDSRGVESVPDSDLGELTVHHIWSFIENRRGRPKLRDQLHAIWFCMPMDNVRVPSNSFELAFFEKCTGGVPVIVVLTKYEAFVQRVKDKLGREPRKRELLIYAERDIMSPMRTTVHPPAGYVQTHHHGDGCALLSQKTHREIKDDTLATIFAMAQQASKKMVCEVIFLKALNNKAIGQFIQILESKGSSEDLAKELTVNALSMMPFWRWITHCLHLCRVWYSFICILGCWTSKESQDPWNHMDDALQWINSMPGFADHIHHSVKECFRDFGRDHFRLSSALADLVVKYVNDI</sequence>
<reference evidence="1" key="1">
    <citation type="journal article" date="2019" name="Environ. Microbiol.">
        <title>Fungal ecological strategies reflected in gene transcription - a case study of two litter decomposers.</title>
        <authorList>
            <person name="Barbi F."/>
            <person name="Kohler A."/>
            <person name="Barry K."/>
            <person name="Baskaran P."/>
            <person name="Daum C."/>
            <person name="Fauchery L."/>
            <person name="Ihrmark K."/>
            <person name="Kuo A."/>
            <person name="LaButti K."/>
            <person name="Lipzen A."/>
            <person name="Morin E."/>
            <person name="Grigoriev I.V."/>
            <person name="Henrissat B."/>
            <person name="Lindahl B."/>
            <person name="Martin F."/>
        </authorList>
    </citation>
    <scope>NUCLEOTIDE SEQUENCE</scope>
    <source>
        <strain evidence="1">JB14</strain>
    </source>
</reference>
<keyword evidence="2" id="KW-1185">Reference proteome</keyword>
<dbReference type="Proteomes" id="UP000799118">
    <property type="component" value="Unassembled WGS sequence"/>
</dbReference>